<evidence type="ECO:0000313" key="2">
    <source>
        <dbReference type="EMBL" id="MYH61050.1"/>
    </source>
</evidence>
<proteinExistence type="predicted"/>
<organism evidence="2">
    <name type="scientific">Caldilineaceae bacterium SB0675_bin_29</name>
    <dbReference type="NCBI Taxonomy" id="2605266"/>
    <lineage>
        <taxon>Bacteria</taxon>
        <taxon>Bacillati</taxon>
        <taxon>Chloroflexota</taxon>
        <taxon>Caldilineae</taxon>
        <taxon>Caldilineales</taxon>
        <taxon>Caldilineaceae</taxon>
    </lineage>
</organism>
<feature type="non-terminal residue" evidence="2">
    <location>
        <position position="139"/>
    </location>
</feature>
<keyword evidence="1" id="KW-1133">Transmembrane helix</keyword>
<accession>A0A6B1FXS2</accession>
<gene>
    <name evidence="2" type="ORF">F4148_04610</name>
</gene>
<dbReference type="AlphaFoldDB" id="A0A6B1FXS2"/>
<keyword evidence="1" id="KW-0472">Membrane</keyword>
<protein>
    <submittedName>
        <fullName evidence="2">Uncharacterized protein</fullName>
    </submittedName>
</protein>
<sequence>MGIDRLFFVEAIAWTFLIWGALLLYGHVIDIGTVYEVSDEGFVIRSPLRFWAIARKWEWGNMTRLDVVVRRREASQEDVDLQVHYTPEDSTVLFREDLPFIPELAEEIASRAGLTPERRQAMQSFDSIPQDEKGSYTWN</sequence>
<comment type="caution">
    <text evidence="2">The sequence shown here is derived from an EMBL/GenBank/DDBJ whole genome shotgun (WGS) entry which is preliminary data.</text>
</comment>
<evidence type="ECO:0000256" key="1">
    <source>
        <dbReference type="SAM" id="Phobius"/>
    </source>
</evidence>
<keyword evidence="1" id="KW-0812">Transmembrane</keyword>
<reference evidence="2" key="1">
    <citation type="submission" date="2019-09" db="EMBL/GenBank/DDBJ databases">
        <title>Characterisation of the sponge microbiome using genome-centric metagenomics.</title>
        <authorList>
            <person name="Engelberts J.P."/>
            <person name="Robbins S.J."/>
            <person name="De Goeij J.M."/>
            <person name="Aranda M."/>
            <person name="Bell S.C."/>
            <person name="Webster N.S."/>
        </authorList>
    </citation>
    <scope>NUCLEOTIDE SEQUENCE</scope>
    <source>
        <strain evidence="2">SB0675_bin_29</strain>
    </source>
</reference>
<dbReference type="EMBL" id="VYDA01000173">
    <property type="protein sequence ID" value="MYH61050.1"/>
    <property type="molecule type" value="Genomic_DNA"/>
</dbReference>
<name>A0A6B1FXS2_9CHLR</name>
<feature type="transmembrane region" description="Helical" evidence="1">
    <location>
        <begin position="6"/>
        <end position="25"/>
    </location>
</feature>